<organism evidence="2 3">
    <name type="scientific">Thalassiosira oceanica</name>
    <name type="common">Marine diatom</name>
    <dbReference type="NCBI Taxonomy" id="159749"/>
    <lineage>
        <taxon>Eukaryota</taxon>
        <taxon>Sar</taxon>
        <taxon>Stramenopiles</taxon>
        <taxon>Ochrophyta</taxon>
        <taxon>Bacillariophyta</taxon>
        <taxon>Coscinodiscophyceae</taxon>
        <taxon>Thalassiosirophycidae</taxon>
        <taxon>Thalassiosirales</taxon>
        <taxon>Thalassiosiraceae</taxon>
        <taxon>Thalassiosira</taxon>
    </lineage>
</organism>
<dbReference type="AlphaFoldDB" id="K0TNV2"/>
<keyword evidence="3" id="KW-1185">Reference proteome</keyword>
<feature type="compositionally biased region" description="Basic residues" evidence="1">
    <location>
        <begin position="78"/>
        <end position="91"/>
    </location>
</feature>
<sequence>MSLCLDCRTQAEPAQPQAEESVPPAPPAPVDEPERVEQVVAPVALRPPRDFPGTPRAELLQIWKQVAMVRGSVGRDGRAHRRHRGAGRRNRAAPAAEESPASAAEVPPDDEETAAAVDPAGIPGPKNGFDFEKMFQLFVMWAMHYKAPGNKKGLSRRNKLKQSAEAQVFLNTAMNYYLFQCFYQPGESVVGADDFYGTGKAGFLHGLALINLLPTFPTLCRPIANTITTTYGKYFLSNGATWVYLAGYMDMDVFTESKYGDNIYAPIPTVLDEEVREIFVGLQLFTVLKNIQFRSIMMLGSVIGMGALIGAKDQGEKQSITTGIHESQTAKMAKVALGNLLSFLNRVHGNATSAVEFTRRLWSIAKFGTILLILYIASLFGADGSVGITGKKGLGSCFLLQSNKPFLEAVAHALNTLLGFKGNMCLRVHQYTRNGALVSPRQHAPYYIKVNYAQFYPVMFTAGLLDYNRAPQWILTLALRRVVEDKTLDKEKKEKVIAFLKDMLVWIKIVRPS</sequence>
<protein>
    <submittedName>
        <fullName evidence="2">Uncharacterized protein</fullName>
    </submittedName>
</protein>
<feature type="region of interest" description="Disordered" evidence="1">
    <location>
        <begin position="72"/>
        <end position="122"/>
    </location>
</feature>
<evidence type="ECO:0000313" key="3">
    <source>
        <dbReference type="Proteomes" id="UP000266841"/>
    </source>
</evidence>
<proteinExistence type="predicted"/>
<reference evidence="2 3" key="1">
    <citation type="journal article" date="2012" name="Genome Biol.">
        <title>Genome and low-iron response of an oceanic diatom adapted to chronic iron limitation.</title>
        <authorList>
            <person name="Lommer M."/>
            <person name="Specht M."/>
            <person name="Roy A.S."/>
            <person name="Kraemer L."/>
            <person name="Andreson R."/>
            <person name="Gutowska M.A."/>
            <person name="Wolf J."/>
            <person name="Bergner S.V."/>
            <person name="Schilhabel M.B."/>
            <person name="Klostermeier U.C."/>
            <person name="Beiko R.G."/>
            <person name="Rosenstiel P."/>
            <person name="Hippler M."/>
            <person name="Laroche J."/>
        </authorList>
    </citation>
    <scope>NUCLEOTIDE SEQUENCE [LARGE SCALE GENOMIC DNA]</scope>
    <source>
        <strain evidence="2 3">CCMP1005</strain>
    </source>
</reference>
<gene>
    <name evidence="2" type="ORF">THAOC_04494</name>
</gene>
<evidence type="ECO:0000256" key="1">
    <source>
        <dbReference type="SAM" id="MobiDB-lite"/>
    </source>
</evidence>
<dbReference type="Proteomes" id="UP000266841">
    <property type="component" value="Unassembled WGS sequence"/>
</dbReference>
<evidence type="ECO:0000313" key="2">
    <source>
        <dbReference type="EMBL" id="EJK73862.1"/>
    </source>
</evidence>
<dbReference type="EMBL" id="AGNL01004149">
    <property type="protein sequence ID" value="EJK73862.1"/>
    <property type="molecule type" value="Genomic_DNA"/>
</dbReference>
<name>K0TNV2_THAOC</name>
<feature type="region of interest" description="Disordered" evidence="1">
    <location>
        <begin position="1"/>
        <end position="38"/>
    </location>
</feature>
<comment type="caution">
    <text evidence="2">The sequence shown here is derived from an EMBL/GenBank/DDBJ whole genome shotgun (WGS) entry which is preliminary data.</text>
</comment>
<accession>K0TNV2</accession>
<feature type="compositionally biased region" description="Low complexity" evidence="1">
    <location>
        <begin position="92"/>
        <end position="104"/>
    </location>
</feature>
<feature type="compositionally biased region" description="Low complexity" evidence="1">
    <location>
        <begin position="10"/>
        <end position="22"/>
    </location>
</feature>